<keyword evidence="18" id="KW-1185">Reference proteome</keyword>
<evidence type="ECO:0000256" key="2">
    <source>
        <dbReference type="ARBA" id="ARBA00001933"/>
    </source>
</evidence>
<comment type="caution">
    <text evidence="17">The sequence shown here is derived from an EMBL/GenBank/DDBJ whole genome shotgun (WGS) entry which is preliminary data.</text>
</comment>
<comment type="catalytic activity">
    <reaction evidence="14">
        <text>4-aminobutanoate + 2-oxoglutarate = succinate semialdehyde + L-glutamate</text>
        <dbReference type="Rhea" id="RHEA:23352"/>
        <dbReference type="ChEBI" id="CHEBI:16810"/>
        <dbReference type="ChEBI" id="CHEBI:29985"/>
        <dbReference type="ChEBI" id="CHEBI:57706"/>
        <dbReference type="ChEBI" id="CHEBI:59888"/>
        <dbReference type="EC" id="2.6.1.19"/>
    </reaction>
</comment>
<dbReference type="PANTHER" id="PTHR11986">
    <property type="entry name" value="AMINOTRANSFERASE CLASS III"/>
    <property type="match status" value="1"/>
</dbReference>
<dbReference type="Gene3D" id="3.90.1150.10">
    <property type="entry name" value="Aspartate Aminotransferase, domain 1"/>
    <property type="match status" value="1"/>
</dbReference>
<dbReference type="Gene3D" id="3.40.640.10">
    <property type="entry name" value="Type I PLP-dependent aspartate aminotransferase-like (Major domain)"/>
    <property type="match status" value="1"/>
</dbReference>
<comment type="similarity">
    <text evidence="4 16">Belongs to the class-III pyridoxal-phosphate-dependent aminotransferase family.</text>
</comment>
<evidence type="ECO:0000256" key="5">
    <source>
        <dbReference type="ARBA" id="ARBA00012876"/>
    </source>
</evidence>
<dbReference type="InterPro" id="IPR005814">
    <property type="entry name" value="Aminotrans_3"/>
</dbReference>
<comment type="pathway">
    <text evidence="3">Amino-acid degradation; 4-aminobutanoate degradation.</text>
</comment>
<dbReference type="SUPFAM" id="SSF53383">
    <property type="entry name" value="PLP-dependent transferases"/>
    <property type="match status" value="1"/>
</dbReference>
<dbReference type="PANTHER" id="PTHR11986:SF79">
    <property type="entry name" value="ACETYLORNITHINE AMINOTRANSFERASE, MITOCHONDRIAL"/>
    <property type="match status" value="1"/>
</dbReference>
<evidence type="ECO:0000256" key="15">
    <source>
        <dbReference type="ARBA" id="ARBA00050054"/>
    </source>
</evidence>
<evidence type="ECO:0000256" key="14">
    <source>
        <dbReference type="ARBA" id="ARBA00048021"/>
    </source>
</evidence>
<sequence length="469" mass="48634">MTDTIDASAAAPATTPATEQVTAPVYTVTQERRIVTAIPGPKSQELHQRRLAVVPPGVSSALPVYIAKANGAVLVDVDGNQFIDLGAGIGVTTIGHTETAVIAAAASQLQDVVHTLFTITPYEEYVRVAELLAEHTPGDFAKRTVLVNSGAEAVENGVKIARKYTGRSGVAVLEHAYHGRTNLTMAMNFKAAPYSTGFGPFAGDIYRAPNSYPYHDGLSGAEAAARTINYLEKTVGAADLACLVVEPIQGEGGFVIPAEGYLPALQEWCTAQGVVFIADEIQSGMARTGEYFASTHFGLVPDMVLTAKGIAGGLPLAGVTGRATIMDAAQPGGLGGTFGGNPVAAAAAVAVFEQIEKGALLGEAARIEQTLTTGLRALQDKYDIIGEVRGIGAMMAIELVEPGTGSTTKTPHAEAVSAIAAYAAQRGVLILTAGTYGNVLRFLPSLAISDELLEDALAVLDEAFAQLAR</sequence>
<dbReference type="Proteomes" id="UP001165584">
    <property type="component" value="Unassembled WGS sequence"/>
</dbReference>
<keyword evidence="8 17" id="KW-0808">Transferase</keyword>
<evidence type="ECO:0000256" key="9">
    <source>
        <dbReference type="ARBA" id="ARBA00022898"/>
    </source>
</evidence>
<keyword evidence="9 16" id="KW-0663">Pyridoxal phosphate</keyword>
<evidence type="ECO:0000256" key="8">
    <source>
        <dbReference type="ARBA" id="ARBA00022679"/>
    </source>
</evidence>
<dbReference type="InterPro" id="IPR050103">
    <property type="entry name" value="Class-III_PLP-dep_AT"/>
</dbReference>
<dbReference type="NCBIfam" id="NF004714">
    <property type="entry name" value="PRK06058.1"/>
    <property type="match status" value="1"/>
</dbReference>
<organism evidence="17 18">
    <name type="scientific">Herbiconiux aconitum</name>
    <dbReference type="NCBI Taxonomy" id="2970913"/>
    <lineage>
        <taxon>Bacteria</taxon>
        <taxon>Bacillati</taxon>
        <taxon>Actinomycetota</taxon>
        <taxon>Actinomycetes</taxon>
        <taxon>Micrococcales</taxon>
        <taxon>Microbacteriaceae</taxon>
        <taxon>Herbiconiux</taxon>
    </lineage>
</organism>
<dbReference type="EC" id="2.6.1.22" evidence="5"/>
<name>A0ABT2GY51_9MICO</name>
<accession>A0ABT2GY51</accession>
<keyword evidence="7 17" id="KW-0032">Aminotransferase</keyword>
<dbReference type="GO" id="GO:0034386">
    <property type="term" value="F:4-aminobutyrate:2-oxoglutarate transaminase activity"/>
    <property type="evidence" value="ECO:0007669"/>
    <property type="project" value="UniProtKB-EC"/>
</dbReference>
<reference evidence="17" key="1">
    <citation type="submission" date="2022-08" db="EMBL/GenBank/DDBJ databases">
        <authorList>
            <person name="Deng Y."/>
            <person name="Han X.-F."/>
            <person name="Zhang Y.-Q."/>
        </authorList>
    </citation>
    <scope>NUCLEOTIDE SEQUENCE</scope>
    <source>
        <strain evidence="17">CPCC 205763</strain>
    </source>
</reference>
<dbReference type="RefSeq" id="WP_259509471.1">
    <property type="nucleotide sequence ID" value="NZ_JANLCM010000002.1"/>
</dbReference>
<comment type="catalytic activity">
    <reaction evidence="1">
        <text>(S)-3-amino-2-methylpropanoate + 2-oxoglutarate = 2-methyl-3-oxopropanoate + L-glutamate</text>
        <dbReference type="Rhea" id="RHEA:13993"/>
        <dbReference type="ChEBI" id="CHEBI:16810"/>
        <dbReference type="ChEBI" id="CHEBI:29985"/>
        <dbReference type="ChEBI" id="CHEBI:57700"/>
        <dbReference type="ChEBI" id="CHEBI:58655"/>
        <dbReference type="EC" id="2.6.1.22"/>
    </reaction>
</comment>
<proteinExistence type="inferred from homology"/>
<dbReference type="EC" id="2.6.1.19" evidence="6"/>
<protein>
    <recommendedName>
        <fullName evidence="12">(S)-3-amino-2-methylpropionate transaminase</fullName>
        <ecNumber evidence="6">2.6.1.19</ecNumber>
        <ecNumber evidence="5">2.6.1.22</ecNumber>
    </recommendedName>
    <alternativeName>
        <fullName evidence="13">GABA aminotransferase</fullName>
    </alternativeName>
    <alternativeName>
        <fullName evidence="11">Gamma-amino-N-butyrate transaminase</fullName>
    </alternativeName>
    <alternativeName>
        <fullName evidence="15">Glutamate:succinic semialdehyde transaminase</fullName>
    </alternativeName>
    <alternativeName>
        <fullName evidence="10">L-AIBAT</fullName>
    </alternativeName>
</protein>
<evidence type="ECO:0000256" key="7">
    <source>
        <dbReference type="ARBA" id="ARBA00022576"/>
    </source>
</evidence>
<dbReference type="InterPro" id="IPR015424">
    <property type="entry name" value="PyrdxlP-dep_Trfase"/>
</dbReference>
<evidence type="ECO:0000256" key="11">
    <source>
        <dbReference type="ARBA" id="ARBA00030204"/>
    </source>
</evidence>
<gene>
    <name evidence="17" type="primary">gabT</name>
    <name evidence="17" type="ORF">N1027_17260</name>
</gene>
<evidence type="ECO:0000256" key="4">
    <source>
        <dbReference type="ARBA" id="ARBA00008954"/>
    </source>
</evidence>
<evidence type="ECO:0000313" key="17">
    <source>
        <dbReference type="EMBL" id="MCS5719881.1"/>
    </source>
</evidence>
<evidence type="ECO:0000256" key="3">
    <source>
        <dbReference type="ARBA" id="ARBA00005176"/>
    </source>
</evidence>
<evidence type="ECO:0000256" key="16">
    <source>
        <dbReference type="RuleBase" id="RU003560"/>
    </source>
</evidence>
<evidence type="ECO:0000313" key="18">
    <source>
        <dbReference type="Proteomes" id="UP001165584"/>
    </source>
</evidence>
<evidence type="ECO:0000256" key="6">
    <source>
        <dbReference type="ARBA" id="ARBA00012912"/>
    </source>
</evidence>
<evidence type="ECO:0000256" key="10">
    <source>
        <dbReference type="ARBA" id="ARBA00029760"/>
    </source>
</evidence>
<dbReference type="InterPro" id="IPR015422">
    <property type="entry name" value="PyrdxlP-dep_Trfase_small"/>
</dbReference>
<dbReference type="InterPro" id="IPR049704">
    <property type="entry name" value="Aminotrans_3_PPA_site"/>
</dbReference>
<evidence type="ECO:0000256" key="12">
    <source>
        <dbReference type="ARBA" id="ARBA00030857"/>
    </source>
</evidence>
<dbReference type="EMBL" id="JANLCM010000002">
    <property type="protein sequence ID" value="MCS5719881.1"/>
    <property type="molecule type" value="Genomic_DNA"/>
</dbReference>
<dbReference type="PIRSF" id="PIRSF000521">
    <property type="entry name" value="Transaminase_4ab_Lys_Orn"/>
    <property type="match status" value="1"/>
</dbReference>
<comment type="cofactor">
    <cofactor evidence="2">
        <name>pyridoxal 5'-phosphate</name>
        <dbReference type="ChEBI" id="CHEBI:597326"/>
    </cofactor>
</comment>
<dbReference type="Pfam" id="PF00202">
    <property type="entry name" value="Aminotran_3"/>
    <property type="match status" value="1"/>
</dbReference>
<dbReference type="InterPro" id="IPR015421">
    <property type="entry name" value="PyrdxlP-dep_Trfase_major"/>
</dbReference>
<evidence type="ECO:0000256" key="1">
    <source>
        <dbReference type="ARBA" id="ARBA00001750"/>
    </source>
</evidence>
<dbReference type="NCBIfam" id="TIGR00700">
    <property type="entry name" value="GABAtrnsam"/>
    <property type="match status" value="1"/>
</dbReference>
<dbReference type="CDD" id="cd00610">
    <property type="entry name" value="OAT_like"/>
    <property type="match status" value="1"/>
</dbReference>
<evidence type="ECO:0000256" key="13">
    <source>
        <dbReference type="ARBA" id="ARBA00031787"/>
    </source>
</evidence>
<dbReference type="InterPro" id="IPR004632">
    <property type="entry name" value="4NH2But_aminotransferase_bac"/>
</dbReference>
<dbReference type="PROSITE" id="PS00600">
    <property type="entry name" value="AA_TRANSFER_CLASS_3"/>
    <property type="match status" value="1"/>
</dbReference>